<keyword evidence="3" id="KW-0687">Ribonucleoprotein</keyword>
<dbReference type="AlphaFoldDB" id="A0A9W9CC09"/>
<sequence length="479" mass="54070">MPPRCLPLSGNLAKPSTLARSSQSLARTFTSTAAVLANPLERRRGGDLGSHLPKYIIPQNVKIPEYPYGTSELFKQQDKGLYGGKMIHFGNNVSKKTETKTRRYWKPNVLNKALYSVALKKKIKLRVTSNVIKQIDREGGLDEYLLKQSDSRVKELGPLGWALRWTLLQRPSVVRRMRSEAAALGVPQDEIDAQWPEPPSVDMTPEELESFDDAALDALEYLEGGKMAQAEEAKADKELRRTKHQISVDAARSFREITFAAHRYVKCGMVDTMEQGIKLAYLREDQRAESRQRNFGRLKATVEDKYGRTFEDDWALKQAIEKYRKEVRKEVAEKFGGDHKEYRDQKSPDGAAKIAAAVAEAGTEEALKAQQRALALKELSDSERALSDENTTEDERVRIESALQRAQQTIDAETKAAYIEQSLARWEQGHEDKWPLNSVSREEGLGEAWEEAAQFEQGGLAQGWDALADPEPVREKPRV</sequence>
<dbReference type="InterPro" id="IPR034704">
    <property type="entry name" value="Ribosomal_bL28/bL31-like_sf"/>
</dbReference>
<comment type="function">
    <text evidence="5">Component of the mitochondrial ribosome (mitoribosome), a dedicated translation machinery responsible for the synthesis of mitochondrial genome-encoded proteins, including at least some of the essential transmembrane subunits of the mitochondrial respiratory chain. The mitoribosomes are attached to the mitochondrial inner membrane and translation products are cotranslationally integrated into the membrane.</text>
</comment>
<protein>
    <recommendedName>
        <fullName evidence="4">Large ribosomal subunit protein bL28m</fullName>
    </recommendedName>
</protein>
<evidence type="ECO:0000256" key="3">
    <source>
        <dbReference type="ARBA" id="ARBA00023274"/>
    </source>
</evidence>
<accession>A0A9W9CC09</accession>
<comment type="similarity">
    <text evidence="1">Belongs to the bacterial ribosomal protein bL28 family.</text>
</comment>
<dbReference type="EMBL" id="JAPEUX010000003">
    <property type="protein sequence ID" value="KAJ4355959.1"/>
    <property type="molecule type" value="Genomic_DNA"/>
</dbReference>
<evidence type="ECO:0000256" key="6">
    <source>
        <dbReference type="SAM" id="MobiDB-lite"/>
    </source>
</evidence>
<dbReference type="FunFam" id="2.30.170.40:FF:000003">
    <property type="entry name" value="54S ribosomal protein L24"/>
    <property type="match status" value="1"/>
</dbReference>
<organism evidence="7 8">
    <name type="scientific">Didymosphaeria variabile</name>
    <dbReference type="NCBI Taxonomy" id="1932322"/>
    <lineage>
        <taxon>Eukaryota</taxon>
        <taxon>Fungi</taxon>
        <taxon>Dikarya</taxon>
        <taxon>Ascomycota</taxon>
        <taxon>Pezizomycotina</taxon>
        <taxon>Dothideomycetes</taxon>
        <taxon>Pleosporomycetidae</taxon>
        <taxon>Pleosporales</taxon>
        <taxon>Massarineae</taxon>
        <taxon>Didymosphaeriaceae</taxon>
        <taxon>Didymosphaeria</taxon>
    </lineage>
</organism>
<dbReference type="RefSeq" id="XP_056073085.1">
    <property type="nucleotide sequence ID" value="XM_056212777.1"/>
</dbReference>
<feature type="region of interest" description="Disordered" evidence="6">
    <location>
        <begin position="456"/>
        <end position="479"/>
    </location>
</feature>
<evidence type="ECO:0000313" key="8">
    <source>
        <dbReference type="Proteomes" id="UP001140513"/>
    </source>
</evidence>
<dbReference type="InterPro" id="IPR026569">
    <property type="entry name" value="Ribosomal_bL28"/>
</dbReference>
<name>A0A9W9CC09_9PLEO</name>
<reference evidence="7" key="1">
    <citation type="submission" date="2022-10" db="EMBL/GenBank/DDBJ databases">
        <title>Tapping the CABI collections for fungal endophytes: first genome assemblies for Collariella, Neodidymelliopsis, Ascochyta clinopodiicola, Didymella pomorum, Didymosphaeria variabile, Neocosmospora piperis and Neocucurbitaria cava.</title>
        <authorList>
            <person name="Hill R."/>
        </authorList>
    </citation>
    <scope>NUCLEOTIDE SEQUENCE</scope>
    <source>
        <strain evidence="7">IMI 356815</strain>
    </source>
</reference>
<evidence type="ECO:0000256" key="5">
    <source>
        <dbReference type="ARBA" id="ARBA00037226"/>
    </source>
</evidence>
<dbReference type="Gene3D" id="2.30.170.40">
    <property type="entry name" value="Ribosomal protein L28/L24"/>
    <property type="match status" value="1"/>
</dbReference>
<keyword evidence="8" id="KW-1185">Reference proteome</keyword>
<comment type="caution">
    <text evidence="7">The sequence shown here is derived from an EMBL/GenBank/DDBJ whole genome shotgun (WGS) entry which is preliminary data.</text>
</comment>
<dbReference type="GO" id="GO:0003735">
    <property type="term" value="F:structural constituent of ribosome"/>
    <property type="evidence" value="ECO:0007669"/>
    <property type="project" value="InterPro"/>
</dbReference>
<dbReference type="GeneID" id="80907514"/>
<dbReference type="Pfam" id="PF00830">
    <property type="entry name" value="Ribosomal_L28"/>
    <property type="match status" value="1"/>
</dbReference>
<dbReference type="GO" id="GO:0005762">
    <property type="term" value="C:mitochondrial large ribosomal subunit"/>
    <property type="evidence" value="ECO:0007669"/>
    <property type="project" value="TreeGrafter"/>
</dbReference>
<evidence type="ECO:0000256" key="2">
    <source>
        <dbReference type="ARBA" id="ARBA00022980"/>
    </source>
</evidence>
<dbReference type="PANTHER" id="PTHR13528">
    <property type="entry name" value="39S RIBOSOMAL PROTEIN L28, MITOCHONDRIAL"/>
    <property type="match status" value="1"/>
</dbReference>
<dbReference type="SUPFAM" id="SSF143800">
    <property type="entry name" value="L28p-like"/>
    <property type="match status" value="1"/>
</dbReference>
<proteinExistence type="inferred from homology"/>
<dbReference type="OrthoDB" id="361870at2759"/>
<evidence type="ECO:0000256" key="4">
    <source>
        <dbReference type="ARBA" id="ARBA00035269"/>
    </source>
</evidence>
<dbReference type="InterPro" id="IPR037147">
    <property type="entry name" value="Ribosomal_bL28_sf"/>
</dbReference>
<dbReference type="PANTHER" id="PTHR13528:SF2">
    <property type="entry name" value="LARGE RIBOSOMAL SUBUNIT PROTEIN BL28M"/>
    <property type="match status" value="1"/>
</dbReference>
<evidence type="ECO:0000313" key="7">
    <source>
        <dbReference type="EMBL" id="KAJ4355959.1"/>
    </source>
</evidence>
<evidence type="ECO:0000256" key="1">
    <source>
        <dbReference type="ARBA" id="ARBA00008760"/>
    </source>
</evidence>
<keyword evidence="2" id="KW-0689">Ribosomal protein</keyword>
<gene>
    <name evidence="7" type="ORF">N0V89_003984</name>
</gene>
<dbReference type="Proteomes" id="UP001140513">
    <property type="component" value="Unassembled WGS sequence"/>
</dbReference>